<evidence type="ECO:0000256" key="3">
    <source>
        <dbReference type="ARBA" id="ARBA00011003"/>
    </source>
</evidence>
<feature type="compositionally biased region" description="Low complexity" evidence="12">
    <location>
        <begin position="19"/>
        <end position="41"/>
    </location>
</feature>
<dbReference type="AlphaFoldDB" id="A0A0B7JW41"/>
<evidence type="ECO:0000259" key="13">
    <source>
        <dbReference type="Pfam" id="PF16575"/>
    </source>
</evidence>
<dbReference type="Pfam" id="PF16575">
    <property type="entry name" value="CLP1_P"/>
    <property type="match status" value="1"/>
</dbReference>
<evidence type="ECO:0000256" key="10">
    <source>
        <dbReference type="ARBA" id="ARBA00022840"/>
    </source>
</evidence>
<dbReference type="InterPro" id="IPR032319">
    <property type="entry name" value="CLP1_P"/>
</dbReference>
<comment type="similarity">
    <text evidence="3">Belongs to the Clp1 family. NOL9/GRC3 subfamily.</text>
</comment>
<feature type="region of interest" description="Disordered" evidence="12">
    <location>
        <begin position="1"/>
        <end position="138"/>
    </location>
</feature>
<evidence type="ECO:0000256" key="4">
    <source>
        <dbReference type="ARBA" id="ARBA00018706"/>
    </source>
</evidence>
<dbReference type="GO" id="GO:0000448">
    <property type="term" value="P:cleavage in ITS2 between 5.8S rRNA and LSU-rRNA of tricistronic rRNA transcript (SSU-rRNA, 5.8S rRNA, LSU-rRNA)"/>
    <property type="evidence" value="ECO:0007669"/>
    <property type="project" value="TreeGrafter"/>
</dbReference>
<evidence type="ECO:0000256" key="11">
    <source>
        <dbReference type="ARBA" id="ARBA00023242"/>
    </source>
</evidence>
<evidence type="ECO:0000313" key="14">
    <source>
        <dbReference type="EMBL" id="CEO46711.1"/>
    </source>
</evidence>
<evidence type="ECO:0000256" key="1">
    <source>
        <dbReference type="ARBA" id="ARBA00003798"/>
    </source>
</evidence>
<dbReference type="PANTHER" id="PTHR12755:SF3">
    <property type="entry name" value="POLYNUCLEOTIDE 5'-HYDROXYL-KINASE NOL9"/>
    <property type="match status" value="1"/>
</dbReference>
<keyword evidence="9" id="KW-0418">Kinase</keyword>
<feature type="region of interest" description="Disordered" evidence="12">
    <location>
        <begin position="661"/>
        <end position="703"/>
    </location>
</feature>
<dbReference type="GO" id="GO:0005730">
    <property type="term" value="C:nucleolus"/>
    <property type="evidence" value="ECO:0007669"/>
    <property type="project" value="UniProtKB-SubCell"/>
</dbReference>
<feature type="compositionally biased region" description="Polar residues" evidence="12">
    <location>
        <begin position="679"/>
        <end position="690"/>
    </location>
</feature>
<feature type="domain" description="Clp1 P-loop" evidence="13">
    <location>
        <begin position="290"/>
        <end position="480"/>
    </location>
</feature>
<dbReference type="Gene3D" id="3.40.50.300">
    <property type="entry name" value="P-loop containing nucleotide triphosphate hydrolases"/>
    <property type="match status" value="1"/>
</dbReference>
<keyword evidence="11" id="KW-0539">Nucleus</keyword>
<evidence type="ECO:0000256" key="7">
    <source>
        <dbReference type="ARBA" id="ARBA00022679"/>
    </source>
</evidence>
<evidence type="ECO:0000256" key="8">
    <source>
        <dbReference type="ARBA" id="ARBA00022741"/>
    </source>
</evidence>
<protein>
    <recommendedName>
        <fullName evidence="5">Polynucleotide 5'-hydroxyl-kinase GRC3</fullName>
    </recommendedName>
    <alternativeName>
        <fullName evidence="4">Polynucleotide 5'-hydroxyl-kinase grc3</fullName>
    </alternativeName>
</protein>
<feature type="compositionally biased region" description="Low complexity" evidence="12">
    <location>
        <begin position="55"/>
        <end position="68"/>
    </location>
</feature>
<evidence type="ECO:0000256" key="12">
    <source>
        <dbReference type="SAM" id="MobiDB-lite"/>
    </source>
</evidence>
<comment type="subcellular location">
    <subcellularLocation>
        <location evidence="2">Nucleus</location>
        <location evidence="2">Nucleolus</location>
    </subcellularLocation>
</comment>
<keyword evidence="6" id="KW-0698">rRNA processing</keyword>
<organism evidence="14">
    <name type="scientific">Bionectria ochroleuca</name>
    <name type="common">Gliocladium roseum</name>
    <dbReference type="NCBI Taxonomy" id="29856"/>
    <lineage>
        <taxon>Eukaryota</taxon>
        <taxon>Fungi</taxon>
        <taxon>Dikarya</taxon>
        <taxon>Ascomycota</taxon>
        <taxon>Pezizomycotina</taxon>
        <taxon>Sordariomycetes</taxon>
        <taxon>Hypocreomycetidae</taxon>
        <taxon>Hypocreales</taxon>
        <taxon>Bionectriaceae</taxon>
        <taxon>Clonostachys</taxon>
    </lineage>
</organism>
<evidence type="ECO:0000256" key="6">
    <source>
        <dbReference type="ARBA" id="ARBA00022552"/>
    </source>
</evidence>
<dbReference type="EMBL" id="CDPU01000005">
    <property type="protein sequence ID" value="CEO46711.1"/>
    <property type="molecule type" value="Genomic_DNA"/>
</dbReference>
<feature type="compositionally biased region" description="Polar residues" evidence="12">
    <location>
        <begin position="114"/>
        <end position="138"/>
    </location>
</feature>
<evidence type="ECO:0000256" key="2">
    <source>
        <dbReference type="ARBA" id="ARBA00004604"/>
    </source>
</evidence>
<dbReference type="GO" id="GO:0005524">
    <property type="term" value="F:ATP binding"/>
    <property type="evidence" value="ECO:0007669"/>
    <property type="project" value="UniProtKB-KW"/>
</dbReference>
<keyword evidence="7" id="KW-0808">Transferase</keyword>
<dbReference type="InterPro" id="IPR027417">
    <property type="entry name" value="P-loop_NTPase"/>
</dbReference>
<dbReference type="GO" id="GO:0051731">
    <property type="term" value="F:polynucleotide 5'-hydroxyl-kinase activity"/>
    <property type="evidence" value="ECO:0007669"/>
    <property type="project" value="InterPro"/>
</dbReference>
<dbReference type="PANTHER" id="PTHR12755">
    <property type="entry name" value="CLEAVAGE/POLYADENYLATION FACTOR IA SUBUNIT CLP1P"/>
    <property type="match status" value="1"/>
</dbReference>
<accession>A0A0B7JW41</accession>
<dbReference type="FunFam" id="3.40.50.300:FF:001156">
    <property type="entry name" value="Polynucleotide 5-hydroxyl-kinase grc3"/>
    <property type="match status" value="1"/>
</dbReference>
<keyword evidence="10" id="KW-0067">ATP-binding</keyword>
<feature type="compositionally biased region" description="Acidic residues" evidence="12">
    <location>
        <begin position="665"/>
        <end position="676"/>
    </location>
</feature>
<feature type="compositionally biased region" description="Polar residues" evidence="12">
    <location>
        <begin position="42"/>
        <end position="54"/>
    </location>
</feature>
<gene>
    <name evidence="14" type="ORF">BN869_000002766_1</name>
</gene>
<dbReference type="InterPro" id="IPR045116">
    <property type="entry name" value="Clp1/Grc3"/>
</dbReference>
<evidence type="ECO:0000256" key="9">
    <source>
        <dbReference type="ARBA" id="ARBA00022777"/>
    </source>
</evidence>
<feature type="compositionally biased region" description="Polar residues" evidence="12">
    <location>
        <begin position="69"/>
        <end position="91"/>
    </location>
</feature>
<reference evidence="14" key="1">
    <citation type="submission" date="2015-01" db="EMBL/GenBank/DDBJ databases">
        <authorList>
            <person name="Durling Mikael"/>
        </authorList>
    </citation>
    <scope>NUCLEOTIDE SEQUENCE</scope>
</reference>
<name>A0A0B7JW41_BIOOC</name>
<comment type="function">
    <text evidence="1">Polynucleotide 5'-kinase involved in rRNA processing.</text>
</comment>
<evidence type="ECO:0000256" key="5">
    <source>
        <dbReference type="ARBA" id="ARBA00019824"/>
    </source>
</evidence>
<sequence>MSSSKRRKLDEPETGSQPSASAVSAVSALAARRRLAAVASVEGSQPSSPSRGDTSLNSRSSSNANAFSVLQNLSRQGNSESQSASQTSTPQDVKKSGRSTPMKRSEAARGSEVSVASPSRSIQYSSFRETTQNHRTTSKGLVQLRLKESERFMVLGSFGIILIEGELTIAGATLRPSPDLQWIHAPHCHAIPVLRTTKPTKLELHADPAAKSLRQLGRLSPLFRRIWNDPVGAPGTQRSASTFRILYSSEDAPKKSIIQDLVSPPAWNKKLAASIASHADQTSYTTLVCGPKSTGKSTFSRLLTNRLLTRSSHSTPSGVAILDLDPGQPEYAVPGTLSLVHVTKPNLSAPFSHSCFENEGAKVIRCHALAAVSPASDPDLYRECAFNLHDEYLSKLRDLPLIINTPGWILGTGLQLLEDIIKRTSPSEVIYMSEEGPAEAVDALEAVASDSFRTLPSQPSEFATRTAAHLRAMQTMTYFHLKSHTASLSGGRLQWNPSPLSAIPPWQVAYAGPGSGIMAVMSYDYQSPADLLAEIINGTVLAAVEIEDAKAFRDLNEEDSNMPKISRTPEDLPFIANPNDVALDPRHSHTIGLVLIRGIDTATRSIQILTPIPSQTIEQVKARGNQIVLVHGKFDAPGWAYTEDLYLRSGDDDTAMDQTMKVEDQDTSEDDSDAEGLDSVSTRDVTNTPWVETLRGNEKRPVGSKVWRVRRDLGRNAGDG</sequence>
<keyword evidence="8" id="KW-0547">Nucleotide-binding</keyword>
<proteinExistence type="inferred from homology"/>